<evidence type="ECO:0000313" key="3">
    <source>
        <dbReference type="Proteomes" id="UP001550378"/>
    </source>
</evidence>
<dbReference type="InterPro" id="IPR014747">
    <property type="entry name" value="Bac_photo_RC_H_C"/>
</dbReference>
<evidence type="ECO:0000256" key="1">
    <source>
        <dbReference type="SAM" id="MobiDB-lite"/>
    </source>
</evidence>
<reference evidence="2 3" key="1">
    <citation type="submission" date="2024-06" db="EMBL/GenBank/DDBJ databases">
        <title>The Natural Products Discovery Center: Release of the First 8490 Sequenced Strains for Exploring Actinobacteria Biosynthetic Diversity.</title>
        <authorList>
            <person name="Kalkreuter E."/>
            <person name="Kautsar S.A."/>
            <person name="Yang D."/>
            <person name="Bader C.D."/>
            <person name="Teijaro C.N."/>
            <person name="Fluegel L."/>
            <person name="Davis C.M."/>
            <person name="Simpson J.R."/>
            <person name="Lauterbach L."/>
            <person name="Steele A.D."/>
            <person name="Gui C."/>
            <person name="Meng S."/>
            <person name="Li G."/>
            <person name="Viehrig K."/>
            <person name="Ye F."/>
            <person name="Su P."/>
            <person name="Kiefer A.F."/>
            <person name="Nichols A."/>
            <person name="Cepeda A.J."/>
            <person name="Yan W."/>
            <person name="Fan B."/>
            <person name="Jiang Y."/>
            <person name="Adhikari A."/>
            <person name="Zheng C.-J."/>
            <person name="Schuster L."/>
            <person name="Cowan T.M."/>
            <person name="Smanski M.J."/>
            <person name="Chevrette M.G."/>
            <person name="De Carvalho L.P.S."/>
            <person name="Shen B."/>
        </authorList>
    </citation>
    <scope>NUCLEOTIDE SEQUENCE [LARGE SCALE GENOMIC DNA]</scope>
    <source>
        <strain evidence="2 3">NPDC006337</strain>
    </source>
</reference>
<accession>A0ABV2W6A6</accession>
<dbReference type="EMBL" id="JBEXZR010000011">
    <property type="protein sequence ID" value="MEU0708723.1"/>
    <property type="molecule type" value="Genomic_DNA"/>
</dbReference>
<comment type="caution">
    <text evidence="2">The sequence shown here is derived from an EMBL/GenBank/DDBJ whole genome shotgun (WGS) entry which is preliminary data.</text>
</comment>
<feature type="region of interest" description="Disordered" evidence="1">
    <location>
        <begin position="88"/>
        <end position="116"/>
    </location>
</feature>
<keyword evidence="3" id="KW-1185">Reference proteome</keyword>
<protein>
    <submittedName>
        <fullName evidence="2">PRC-barrel domain containing protein</fullName>
    </submittedName>
</protein>
<dbReference type="Proteomes" id="UP001550378">
    <property type="component" value="Unassembled WGS sequence"/>
</dbReference>
<name>A0ABV2W6A6_9ACTN</name>
<dbReference type="Gene3D" id="3.90.50.10">
    <property type="entry name" value="Photosynthetic Reaction Center, subunit H, domain 2"/>
    <property type="match status" value="1"/>
</dbReference>
<dbReference type="InterPro" id="IPR011033">
    <property type="entry name" value="PRC_barrel-like_sf"/>
</dbReference>
<sequence length="116" mass="12987">MAGNLWEYPSVVHRIDEAQLVGYDVEATDGRIGKVDEHTVEAGSAHLVVDTGPWILGRRVLLPAGTVTEIDLETFTVRVDRTRDEIKNAPEYRPDEHRGDPDYRRRIGGYYGGPAI</sequence>
<evidence type="ECO:0000313" key="2">
    <source>
        <dbReference type="EMBL" id="MEU0708723.1"/>
    </source>
</evidence>
<dbReference type="RefSeq" id="WP_359658673.1">
    <property type="nucleotide sequence ID" value="NZ_JBEXZP010000380.1"/>
</dbReference>
<dbReference type="SUPFAM" id="SSF50346">
    <property type="entry name" value="PRC-barrel domain"/>
    <property type="match status" value="1"/>
</dbReference>
<feature type="compositionally biased region" description="Basic and acidic residues" evidence="1">
    <location>
        <begin position="88"/>
        <end position="105"/>
    </location>
</feature>
<organism evidence="2 3">
    <name type="scientific">Streptomyces lavendulocolor</name>
    <dbReference type="NCBI Taxonomy" id="67316"/>
    <lineage>
        <taxon>Bacteria</taxon>
        <taxon>Bacillati</taxon>
        <taxon>Actinomycetota</taxon>
        <taxon>Actinomycetes</taxon>
        <taxon>Kitasatosporales</taxon>
        <taxon>Streptomycetaceae</taxon>
        <taxon>Streptomyces</taxon>
    </lineage>
</organism>
<proteinExistence type="predicted"/>
<gene>
    <name evidence="2" type="ORF">ABZ508_15325</name>
</gene>